<name>A0A501WHP0_9RHOB</name>
<dbReference type="CDD" id="cd01918">
    <property type="entry name" value="HprK_C"/>
    <property type="match status" value="1"/>
</dbReference>
<dbReference type="InterPro" id="IPR011104">
    <property type="entry name" value="Hpr_kin/Pase_C"/>
</dbReference>
<dbReference type="RefSeq" id="WP_140455539.1">
    <property type="nucleotide sequence ID" value="NZ_VFRP01000023.1"/>
</dbReference>
<reference evidence="2 3" key="1">
    <citation type="submission" date="2019-06" db="EMBL/GenBank/DDBJ databases">
        <title>A novel bacterium of genus Amaricoccus, isolated from marine sediment.</title>
        <authorList>
            <person name="Huang H."/>
            <person name="Mo K."/>
            <person name="Hu Y."/>
        </authorList>
    </citation>
    <scope>NUCLEOTIDE SEQUENCE [LARGE SCALE GENOMIC DNA]</scope>
    <source>
        <strain evidence="2 3">HB172011</strain>
    </source>
</reference>
<dbReference type="GO" id="GO:0005524">
    <property type="term" value="F:ATP binding"/>
    <property type="evidence" value="ECO:0007669"/>
    <property type="project" value="InterPro"/>
</dbReference>
<organism evidence="2 3">
    <name type="scientific">Amaricoccus solimangrovi</name>
    <dbReference type="NCBI Taxonomy" id="2589815"/>
    <lineage>
        <taxon>Bacteria</taxon>
        <taxon>Pseudomonadati</taxon>
        <taxon>Pseudomonadota</taxon>
        <taxon>Alphaproteobacteria</taxon>
        <taxon>Rhodobacterales</taxon>
        <taxon>Paracoccaceae</taxon>
        <taxon>Amaricoccus</taxon>
    </lineage>
</organism>
<dbReference type="EMBL" id="VFRP01000023">
    <property type="protein sequence ID" value="TPE48302.1"/>
    <property type="molecule type" value="Genomic_DNA"/>
</dbReference>
<dbReference type="InterPro" id="IPR027417">
    <property type="entry name" value="P-loop_NTPase"/>
</dbReference>
<dbReference type="Proteomes" id="UP000319255">
    <property type="component" value="Unassembled WGS sequence"/>
</dbReference>
<keyword evidence="3" id="KW-1185">Reference proteome</keyword>
<evidence type="ECO:0000259" key="1">
    <source>
        <dbReference type="Pfam" id="PF07475"/>
    </source>
</evidence>
<dbReference type="AlphaFoldDB" id="A0A501WHP0"/>
<evidence type="ECO:0000313" key="3">
    <source>
        <dbReference type="Proteomes" id="UP000319255"/>
    </source>
</evidence>
<keyword evidence="2" id="KW-0808">Transferase</keyword>
<dbReference type="GO" id="GO:0006109">
    <property type="term" value="P:regulation of carbohydrate metabolic process"/>
    <property type="evidence" value="ECO:0007669"/>
    <property type="project" value="InterPro"/>
</dbReference>
<feature type="domain" description="HPr kinase/phosphorylase C-terminal" evidence="1">
    <location>
        <begin position="21"/>
        <end position="104"/>
    </location>
</feature>
<dbReference type="OrthoDB" id="8326226at2"/>
<dbReference type="Pfam" id="PF07475">
    <property type="entry name" value="Hpr_kinase_C"/>
    <property type="match status" value="1"/>
</dbReference>
<keyword evidence="2" id="KW-0418">Kinase</keyword>
<dbReference type="Gene3D" id="3.40.50.300">
    <property type="entry name" value="P-loop containing nucleotide triphosphate hydrolases"/>
    <property type="match status" value="1"/>
</dbReference>
<comment type="caution">
    <text evidence="2">The sequence shown here is derived from an EMBL/GenBank/DDBJ whole genome shotgun (WGS) entry which is preliminary data.</text>
</comment>
<protein>
    <submittedName>
        <fullName evidence="2">Serine kinase</fullName>
    </submittedName>
</protein>
<dbReference type="SUPFAM" id="SSF53795">
    <property type="entry name" value="PEP carboxykinase-like"/>
    <property type="match status" value="1"/>
</dbReference>
<accession>A0A501WHP0</accession>
<dbReference type="GO" id="GO:0000155">
    <property type="term" value="F:phosphorelay sensor kinase activity"/>
    <property type="evidence" value="ECO:0007669"/>
    <property type="project" value="InterPro"/>
</dbReference>
<sequence length="158" mass="16477">MPDRSPPDASLSGPPAPARLVAHAAAVAIDGRAVLIQGASGSGKSGLALRLIALGGVLVADDRVALERRGASVIARAVDPLRGLVEARGVGLLRTDQVLDDVAIATVVDLDFAPAARMPQLRVIDLLGTDVELIFGRGVPNLDAVLVFMMRNARYQEK</sequence>
<gene>
    <name evidence="2" type="ORF">FJM51_18120</name>
</gene>
<proteinExistence type="predicted"/>
<evidence type="ECO:0000313" key="2">
    <source>
        <dbReference type="EMBL" id="TPE48302.1"/>
    </source>
</evidence>